<dbReference type="CDD" id="cd02183">
    <property type="entry name" value="GH16_fungal_CRH1_transglycosylase"/>
    <property type="match status" value="1"/>
</dbReference>
<reference evidence="24 25" key="1">
    <citation type="journal article" date="2011" name="Proc. Natl. Acad. Sci. U.S.A.">
        <title>Evolutionary erosion of yeast sex chromosomes by mating-type switching accidents.</title>
        <authorList>
            <person name="Gordon J.L."/>
            <person name="Armisen D."/>
            <person name="Proux-Wera E."/>
            <person name="Oheigeartaigh S.S."/>
            <person name="Byrne K.P."/>
            <person name="Wolfe K.H."/>
        </authorList>
    </citation>
    <scope>NUCLEOTIDE SEQUENCE [LARGE SCALE GENOMIC DNA]</scope>
    <source>
        <strain evidence="25">ATCC 22294 / BCRC 22015 / CBS 2517 / CECT 1963 / NBRC 1671 / NRRL Y-8276</strain>
    </source>
</reference>
<evidence type="ECO:0000256" key="22">
    <source>
        <dbReference type="SAM" id="SignalP"/>
    </source>
</evidence>
<dbReference type="InterPro" id="IPR050546">
    <property type="entry name" value="Glycosyl_Hydrlase_16"/>
</dbReference>
<dbReference type="GO" id="GO:0005975">
    <property type="term" value="P:carbohydrate metabolic process"/>
    <property type="evidence" value="ECO:0007669"/>
    <property type="project" value="InterPro"/>
</dbReference>
<dbReference type="FunFam" id="2.60.120.200:FF:000162">
    <property type="entry name" value="Glycosidase"/>
    <property type="match status" value="1"/>
</dbReference>
<evidence type="ECO:0000256" key="7">
    <source>
        <dbReference type="ARBA" id="ARBA00022676"/>
    </source>
</evidence>
<feature type="region of interest" description="Disordered" evidence="21">
    <location>
        <begin position="283"/>
        <end position="413"/>
    </location>
</feature>
<evidence type="ECO:0000256" key="19">
    <source>
        <dbReference type="PIRSR" id="PIRSR037299-1"/>
    </source>
</evidence>
<evidence type="ECO:0000256" key="3">
    <source>
        <dbReference type="ARBA" id="ARBA00004589"/>
    </source>
</evidence>
<evidence type="ECO:0000256" key="12">
    <source>
        <dbReference type="ARBA" id="ARBA00023157"/>
    </source>
</evidence>
<evidence type="ECO:0000256" key="10">
    <source>
        <dbReference type="ARBA" id="ARBA00022801"/>
    </source>
</evidence>
<keyword evidence="11 18" id="KW-0472">Membrane</keyword>
<gene>
    <name evidence="24" type="primary">KAFR0K01270</name>
    <name evidence="24" type="ORF">KAFR_0K01270</name>
</gene>
<feature type="active site" description="Nucleophile" evidence="19">
    <location>
        <position position="119"/>
    </location>
</feature>
<keyword evidence="6" id="KW-0336">GPI-anchor</keyword>
<dbReference type="GO" id="GO:0098552">
    <property type="term" value="C:side of membrane"/>
    <property type="evidence" value="ECO:0007669"/>
    <property type="project" value="UniProtKB-KW"/>
</dbReference>
<evidence type="ECO:0000256" key="14">
    <source>
        <dbReference type="ARBA" id="ARBA00023288"/>
    </source>
</evidence>
<keyword evidence="9 22" id="KW-0732">Signal</keyword>
<dbReference type="Pfam" id="PF00722">
    <property type="entry name" value="Glyco_hydro_16"/>
    <property type="match status" value="1"/>
</dbReference>
<evidence type="ECO:0000256" key="21">
    <source>
        <dbReference type="SAM" id="MobiDB-lite"/>
    </source>
</evidence>
<keyword evidence="12 20" id="KW-1015">Disulfide bond</keyword>
<keyword evidence="16" id="KW-0961">Cell wall biogenesis/degradation</keyword>
<dbReference type="GO" id="GO:0008843">
    <property type="term" value="F:endochitinase activity"/>
    <property type="evidence" value="ECO:0007669"/>
    <property type="project" value="UniProtKB-EC"/>
</dbReference>
<keyword evidence="5" id="KW-0964">Secreted</keyword>
<evidence type="ECO:0000313" key="25">
    <source>
        <dbReference type="Proteomes" id="UP000005220"/>
    </source>
</evidence>
<dbReference type="PANTHER" id="PTHR10963:SF68">
    <property type="entry name" value="GLYCOSIDASE CRH1-RELATED"/>
    <property type="match status" value="1"/>
</dbReference>
<dbReference type="SUPFAM" id="SSF49899">
    <property type="entry name" value="Concanavalin A-like lectins/glucanases"/>
    <property type="match status" value="1"/>
</dbReference>
<dbReference type="STRING" id="1071382.H2B1I1"/>
<comment type="catalytic activity">
    <reaction evidence="1">
        <text>Random endo-hydrolysis of N-acetyl-beta-D-glucosaminide (1-&gt;4)-beta-linkages in chitin and chitodextrins.</text>
        <dbReference type="EC" id="3.2.1.14"/>
    </reaction>
</comment>
<evidence type="ECO:0000313" key="24">
    <source>
        <dbReference type="EMBL" id="CCF60481.1"/>
    </source>
</evidence>
<dbReference type="AlphaFoldDB" id="H2B1I1"/>
<feature type="disulfide bond" evidence="20">
    <location>
        <begin position="25"/>
        <end position="33"/>
    </location>
</feature>
<evidence type="ECO:0000256" key="6">
    <source>
        <dbReference type="ARBA" id="ARBA00022622"/>
    </source>
</evidence>
<dbReference type="GO" id="GO:0006030">
    <property type="term" value="P:chitin metabolic process"/>
    <property type="evidence" value="ECO:0007669"/>
    <property type="project" value="EnsemblFungi"/>
</dbReference>
<organism evidence="24 25">
    <name type="scientific">Kazachstania africana (strain ATCC 22294 / BCRC 22015 / CBS 2517 / CECT 1963 / NBRC 1671 / NRRL Y-8276)</name>
    <name type="common">Yeast</name>
    <name type="synonym">Kluyveromyces africanus</name>
    <dbReference type="NCBI Taxonomy" id="1071382"/>
    <lineage>
        <taxon>Eukaryota</taxon>
        <taxon>Fungi</taxon>
        <taxon>Dikarya</taxon>
        <taxon>Ascomycota</taxon>
        <taxon>Saccharomycotina</taxon>
        <taxon>Saccharomycetes</taxon>
        <taxon>Saccharomycetales</taxon>
        <taxon>Saccharomycetaceae</taxon>
        <taxon>Kazachstania</taxon>
    </lineage>
</organism>
<feature type="signal peptide" evidence="22">
    <location>
        <begin position="1"/>
        <end position="21"/>
    </location>
</feature>
<feature type="compositionally biased region" description="Polar residues" evidence="21">
    <location>
        <begin position="404"/>
        <end position="413"/>
    </location>
</feature>
<dbReference type="InterPro" id="IPR013320">
    <property type="entry name" value="ConA-like_dom_sf"/>
</dbReference>
<dbReference type="GeneID" id="13886813"/>
<evidence type="ECO:0000256" key="18">
    <source>
        <dbReference type="PIRNR" id="PIRNR037299"/>
    </source>
</evidence>
<dbReference type="KEGG" id="kaf:KAFR_0K01270"/>
<dbReference type="GO" id="GO:0000131">
    <property type="term" value="C:incipient cellular bud site"/>
    <property type="evidence" value="ECO:0007669"/>
    <property type="project" value="EnsemblFungi"/>
</dbReference>
<dbReference type="EC" id="3.2.-.-" evidence="18"/>
<feature type="compositionally biased region" description="Low complexity" evidence="21">
    <location>
        <begin position="295"/>
        <end position="403"/>
    </location>
</feature>
<evidence type="ECO:0000256" key="15">
    <source>
        <dbReference type="ARBA" id="ARBA00023295"/>
    </source>
</evidence>
<protein>
    <recommendedName>
        <fullName evidence="18">Crh-like protein</fullName>
        <ecNumber evidence="18">3.2.-.-</ecNumber>
    </recommendedName>
</protein>
<keyword evidence="7" id="KW-0328">Glycosyltransferase</keyword>
<feature type="domain" description="GH16" evidence="23">
    <location>
        <begin position="19"/>
        <end position="246"/>
    </location>
</feature>
<evidence type="ECO:0000256" key="16">
    <source>
        <dbReference type="ARBA" id="ARBA00023316"/>
    </source>
</evidence>
<evidence type="ECO:0000256" key="11">
    <source>
        <dbReference type="ARBA" id="ARBA00023136"/>
    </source>
</evidence>
<sequence length="434" mass="46366">MNYLASKITLLALLFSSIASAQSSCNPLSATSCSPDKALGTSISDSFDEESQYFHNITHVGSITYSDSGVAMTLAEQGDNPTIQSDFYIMYGKVEVVLKAANGTGIVSSFYLQSDDLDEIDIEWFGGDTTQFQSNYFSKGNTTTHDRGEYHGVSTPQDTFHNYTIDWAMDKTTWYLDGSSVRVLENSTSEGYPQSPMFIKFGIWAGGDPELDEEGTIEWAGGETDYSQGPFTMYIEKVIVTDYSTGSQYSYSDQSGSWESIEATDGEVYGRYEKAQVEFAELTNGESLSSDDDTTSVSSATSSTLSRSTASSSVESSSSSTTTISSTLKSSTSKKSAATTSSRTGTSSSVKKTSTTTPSTKSETYKSTSSATSNEVTSTVTESSSSATKSASSTSSSLTSTASVQEGSGSGNHSKLNFLEAITAYIIITFSIIY</sequence>
<accession>H2B1I1</accession>
<evidence type="ECO:0000256" key="20">
    <source>
        <dbReference type="PIRSR" id="PIRSR037299-2"/>
    </source>
</evidence>
<proteinExistence type="inferred from homology"/>
<evidence type="ECO:0000256" key="8">
    <source>
        <dbReference type="ARBA" id="ARBA00022679"/>
    </source>
</evidence>
<dbReference type="OrthoDB" id="4781at2759"/>
<evidence type="ECO:0000256" key="17">
    <source>
        <dbReference type="ARBA" id="ARBA00038074"/>
    </source>
</evidence>
<dbReference type="InterPro" id="IPR000757">
    <property type="entry name" value="Beta-glucanase-like"/>
</dbReference>
<keyword evidence="13" id="KW-0325">Glycoprotein</keyword>
<evidence type="ECO:0000256" key="13">
    <source>
        <dbReference type="ARBA" id="ARBA00023180"/>
    </source>
</evidence>
<dbReference type="PIRSF" id="PIRSF037299">
    <property type="entry name" value="Glycosidase_CRH1_prd"/>
    <property type="match status" value="1"/>
</dbReference>
<evidence type="ECO:0000256" key="4">
    <source>
        <dbReference type="ARBA" id="ARBA00022512"/>
    </source>
</evidence>
<dbReference type="InParanoid" id="H2B1I1"/>
<feature type="active site" description="Proton donor" evidence="19">
    <location>
        <position position="123"/>
    </location>
</feature>
<keyword evidence="15" id="KW-0326">Glycosidase</keyword>
<keyword evidence="25" id="KW-1185">Reference proteome</keyword>
<dbReference type="GO" id="GO:0031505">
    <property type="term" value="P:fungal-type cell wall organization"/>
    <property type="evidence" value="ECO:0007669"/>
    <property type="project" value="EnsemblFungi"/>
</dbReference>
<comment type="similarity">
    <text evidence="17">Belongs to the glycosyl hydrolase 16 family. CRH1 subfamily.</text>
</comment>
<evidence type="ECO:0000256" key="9">
    <source>
        <dbReference type="ARBA" id="ARBA00022729"/>
    </source>
</evidence>
<evidence type="ECO:0000259" key="23">
    <source>
        <dbReference type="PROSITE" id="PS51762"/>
    </source>
</evidence>
<evidence type="ECO:0000256" key="5">
    <source>
        <dbReference type="ARBA" id="ARBA00022525"/>
    </source>
</evidence>
<dbReference type="Proteomes" id="UP000005220">
    <property type="component" value="Chromosome 11"/>
</dbReference>
<keyword evidence="4" id="KW-0134">Cell wall</keyword>
<dbReference type="PANTHER" id="PTHR10963">
    <property type="entry name" value="GLYCOSYL HYDROLASE-RELATED"/>
    <property type="match status" value="1"/>
</dbReference>
<dbReference type="PROSITE" id="PS51762">
    <property type="entry name" value="GH16_2"/>
    <property type="match status" value="1"/>
</dbReference>
<name>H2B1I1_KAZAF</name>
<dbReference type="InterPro" id="IPR017168">
    <property type="entry name" value="CHR-like"/>
</dbReference>
<feature type="chain" id="PRO_5003559129" description="Crh-like protein" evidence="22">
    <location>
        <begin position="22"/>
        <end position="434"/>
    </location>
</feature>
<dbReference type="RefSeq" id="XP_003959616.1">
    <property type="nucleotide sequence ID" value="XM_003959567.1"/>
</dbReference>
<dbReference type="eggNOG" id="ENOG502QQ71">
    <property type="taxonomic scope" value="Eukaryota"/>
</dbReference>
<dbReference type="Gene3D" id="2.60.120.200">
    <property type="match status" value="1"/>
</dbReference>
<comment type="subcellular location">
    <subcellularLocation>
        <location evidence="3">Membrane</location>
        <topology evidence="3">Lipid-anchor</topology>
        <topology evidence="3">GPI-anchor</topology>
    </subcellularLocation>
    <subcellularLocation>
        <location evidence="2">Secreted</location>
        <location evidence="2">Cell wall</location>
    </subcellularLocation>
</comment>
<keyword evidence="8" id="KW-0808">Transferase</keyword>
<dbReference type="GO" id="GO:0016757">
    <property type="term" value="F:glycosyltransferase activity"/>
    <property type="evidence" value="ECO:0007669"/>
    <property type="project" value="UniProtKB-KW"/>
</dbReference>
<dbReference type="HOGENOM" id="CLU_027506_2_2_1"/>
<dbReference type="EMBL" id="HE650831">
    <property type="protein sequence ID" value="CCF60481.1"/>
    <property type="molecule type" value="Genomic_DNA"/>
</dbReference>
<dbReference type="PROSITE" id="PS51257">
    <property type="entry name" value="PROKAR_LIPOPROTEIN"/>
    <property type="match status" value="1"/>
</dbReference>
<evidence type="ECO:0000256" key="1">
    <source>
        <dbReference type="ARBA" id="ARBA00000822"/>
    </source>
</evidence>
<dbReference type="FunCoup" id="H2B1I1">
    <property type="interactions" value="52"/>
</dbReference>
<evidence type="ECO:0000256" key="2">
    <source>
        <dbReference type="ARBA" id="ARBA00004191"/>
    </source>
</evidence>
<keyword evidence="14" id="KW-0449">Lipoprotein</keyword>
<keyword evidence="10 18" id="KW-0378">Hydrolase</keyword>
<dbReference type="GO" id="GO:0009277">
    <property type="term" value="C:fungal-type cell wall"/>
    <property type="evidence" value="ECO:0007669"/>
    <property type="project" value="EnsemblFungi"/>
</dbReference>